<dbReference type="InterPro" id="IPR001647">
    <property type="entry name" value="HTH_TetR"/>
</dbReference>
<feature type="compositionally biased region" description="Low complexity" evidence="1">
    <location>
        <begin position="152"/>
        <end position="172"/>
    </location>
</feature>
<dbReference type="SUPFAM" id="SSF46689">
    <property type="entry name" value="Homeodomain-like"/>
    <property type="match status" value="1"/>
</dbReference>
<dbReference type="InterPro" id="IPR025996">
    <property type="entry name" value="MT1864/Rv1816-like_C"/>
</dbReference>
<evidence type="ECO:0000313" key="3">
    <source>
        <dbReference type="Proteomes" id="UP000298111"/>
    </source>
</evidence>
<dbReference type="RefSeq" id="WP_016470906.1">
    <property type="nucleotide sequence ID" value="NZ_BBQG01000025.1"/>
</dbReference>
<dbReference type="InterPro" id="IPR009057">
    <property type="entry name" value="Homeodomain-like_sf"/>
</dbReference>
<dbReference type="GeneID" id="75180270"/>
<proteinExistence type="predicted"/>
<dbReference type="Gene3D" id="1.10.357.10">
    <property type="entry name" value="Tetracycline Repressor, domain 2"/>
    <property type="match status" value="1"/>
</dbReference>
<organism evidence="2 3">
    <name type="scientific">Streptomyces albus</name>
    <dbReference type="NCBI Taxonomy" id="1888"/>
    <lineage>
        <taxon>Bacteria</taxon>
        <taxon>Bacillati</taxon>
        <taxon>Actinomycetota</taxon>
        <taxon>Actinomycetes</taxon>
        <taxon>Kitasatosporales</taxon>
        <taxon>Streptomycetaceae</taxon>
        <taxon>Streptomyces</taxon>
    </lineage>
</organism>
<dbReference type="SUPFAM" id="SSF48498">
    <property type="entry name" value="Tetracyclin repressor-like, C-terminal domain"/>
    <property type="match status" value="1"/>
</dbReference>
<dbReference type="InterPro" id="IPR050109">
    <property type="entry name" value="HTH-type_TetR-like_transc_reg"/>
</dbReference>
<evidence type="ECO:0000256" key="1">
    <source>
        <dbReference type="SAM" id="MobiDB-lite"/>
    </source>
</evidence>
<feature type="region of interest" description="Disordered" evidence="1">
    <location>
        <begin position="147"/>
        <end position="172"/>
    </location>
</feature>
<dbReference type="Pfam" id="PF00440">
    <property type="entry name" value="TetR_N"/>
    <property type="match status" value="1"/>
</dbReference>
<name>A0A6C1CA30_9ACTN</name>
<dbReference type="InterPro" id="IPR036271">
    <property type="entry name" value="Tet_transcr_reg_TetR-rel_C_sf"/>
</dbReference>
<sequence length="255" mass="25762">MRANGAATGAAPPGRPRPAAGSGGATEAGGTGGGSRYHHGDLRNALLRAAVALAAEGGPDAVVLRAAARQAGVSATAAYRHFDGHGELLGAVAEHARRRLVTRMEAARRQTRGGTGREAARERLLTLGRGYLGFAREEPGLYRTAFRHRPCGSAGRPGTGTPAGSPGPRSGWGSRPLAVLAAALDEAVAAGLVPAGRRAGAELSAWAMLHGAAMLLLDGPLGALGEEEAARVLDRVPHDIVAGLTAPEGPGTRSL</sequence>
<dbReference type="PANTHER" id="PTHR30055">
    <property type="entry name" value="HTH-TYPE TRANSCRIPTIONAL REGULATOR RUTR"/>
    <property type="match status" value="1"/>
</dbReference>
<dbReference type="Proteomes" id="UP000298111">
    <property type="component" value="Unassembled WGS sequence"/>
</dbReference>
<dbReference type="PANTHER" id="PTHR30055:SF220">
    <property type="entry name" value="TETR-FAMILY REGULATORY PROTEIN"/>
    <property type="match status" value="1"/>
</dbReference>
<evidence type="ECO:0000313" key="2">
    <source>
        <dbReference type="EMBL" id="TGG85600.1"/>
    </source>
</evidence>
<gene>
    <name evidence="2" type="ORF">D8771_10615</name>
</gene>
<dbReference type="GO" id="GO:0003700">
    <property type="term" value="F:DNA-binding transcription factor activity"/>
    <property type="evidence" value="ECO:0007669"/>
    <property type="project" value="TreeGrafter"/>
</dbReference>
<feature type="compositionally biased region" description="Low complexity" evidence="1">
    <location>
        <begin position="1"/>
        <end position="20"/>
    </location>
</feature>
<dbReference type="Pfam" id="PF13305">
    <property type="entry name" value="TetR_C_33"/>
    <property type="match status" value="1"/>
</dbReference>
<feature type="compositionally biased region" description="Gly residues" evidence="1">
    <location>
        <begin position="21"/>
        <end position="35"/>
    </location>
</feature>
<reference evidence="2 3" key="1">
    <citation type="submission" date="2018-10" db="EMBL/GenBank/DDBJ databases">
        <title>Isolation of pseudouridimycin from Streptomyces albus DSM 40763.</title>
        <authorList>
            <person name="Rosenqvist P."/>
            <person name="Metsae-Ketelae M."/>
            <person name="Virta P."/>
        </authorList>
    </citation>
    <scope>NUCLEOTIDE SEQUENCE [LARGE SCALE GENOMIC DNA]</scope>
    <source>
        <strain evidence="2 3">DSM 40763</strain>
    </source>
</reference>
<feature type="region of interest" description="Disordered" evidence="1">
    <location>
        <begin position="1"/>
        <end position="37"/>
    </location>
</feature>
<accession>A0A6C1CA30</accession>
<dbReference type="AlphaFoldDB" id="A0A6C1CA30"/>
<dbReference type="EMBL" id="RCIY01000044">
    <property type="protein sequence ID" value="TGG85600.1"/>
    <property type="molecule type" value="Genomic_DNA"/>
</dbReference>
<dbReference type="PROSITE" id="PS50977">
    <property type="entry name" value="HTH_TETR_2"/>
    <property type="match status" value="1"/>
</dbReference>
<dbReference type="GO" id="GO:0000976">
    <property type="term" value="F:transcription cis-regulatory region binding"/>
    <property type="evidence" value="ECO:0007669"/>
    <property type="project" value="TreeGrafter"/>
</dbReference>
<protein>
    <submittedName>
        <fullName evidence="2">TetR/AcrR family transcriptional regulator</fullName>
    </submittedName>
</protein>
<comment type="caution">
    <text evidence="2">The sequence shown here is derived from an EMBL/GenBank/DDBJ whole genome shotgun (WGS) entry which is preliminary data.</text>
</comment>